<evidence type="ECO:0000256" key="6">
    <source>
        <dbReference type="ARBA" id="ARBA00022755"/>
    </source>
</evidence>
<dbReference type="EMBL" id="UINC01006206">
    <property type="protein sequence ID" value="SVA26135.1"/>
    <property type="molecule type" value="Genomic_DNA"/>
</dbReference>
<dbReference type="AlphaFoldDB" id="A0A381UD32"/>
<dbReference type="InterPro" id="IPR042110">
    <property type="entry name" value="Adenylosuccinate_synth_dom2"/>
</dbReference>
<keyword evidence="3" id="KW-0436">Ligase</keyword>
<dbReference type="FunFam" id="3.90.170.10:FF:000001">
    <property type="entry name" value="Adenylosuccinate synthetase"/>
    <property type="match status" value="1"/>
</dbReference>
<dbReference type="GO" id="GO:0004019">
    <property type="term" value="F:adenylosuccinate synthase activity"/>
    <property type="evidence" value="ECO:0007669"/>
    <property type="project" value="InterPro"/>
</dbReference>
<dbReference type="Gene3D" id="3.40.440.10">
    <property type="entry name" value="Adenylosuccinate Synthetase, subunit A, domain 1"/>
    <property type="match status" value="1"/>
</dbReference>
<gene>
    <name evidence="9" type="ORF">METZ01_LOCUS78989</name>
</gene>
<dbReference type="FunFam" id="1.10.300.10:FF:000001">
    <property type="entry name" value="Adenylosuccinate synthetase"/>
    <property type="match status" value="1"/>
</dbReference>
<evidence type="ECO:0000256" key="7">
    <source>
        <dbReference type="ARBA" id="ARBA00022842"/>
    </source>
</evidence>
<evidence type="ECO:0008006" key="10">
    <source>
        <dbReference type="Google" id="ProtNLM"/>
    </source>
</evidence>
<dbReference type="PANTHER" id="PTHR11846">
    <property type="entry name" value="ADENYLOSUCCINATE SYNTHETASE"/>
    <property type="match status" value="1"/>
</dbReference>
<dbReference type="InterPro" id="IPR001114">
    <property type="entry name" value="Adenylosuccinate_synthetase"/>
</dbReference>
<dbReference type="PANTHER" id="PTHR11846:SF0">
    <property type="entry name" value="ADENYLOSUCCINATE SYNTHETASE"/>
    <property type="match status" value="1"/>
</dbReference>
<dbReference type="NCBIfam" id="TIGR00184">
    <property type="entry name" value="purA"/>
    <property type="match status" value="1"/>
</dbReference>
<evidence type="ECO:0000256" key="3">
    <source>
        <dbReference type="ARBA" id="ARBA00022598"/>
    </source>
</evidence>
<reference evidence="9" key="1">
    <citation type="submission" date="2018-05" db="EMBL/GenBank/DDBJ databases">
        <authorList>
            <person name="Lanie J.A."/>
            <person name="Ng W.-L."/>
            <person name="Kazmierczak K.M."/>
            <person name="Andrzejewski T.M."/>
            <person name="Davidsen T.M."/>
            <person name="Wayne K.J."/>
            <person name="Tettelin H."/>
            <person name="Glass J.I."/>
            <person name="Rusch D."/>
            <person name="Podicherti R."/>
            <person name="Tsui H.-C.T."/>
            <person name="Winkler M.E."/>
        </authorList>
    </citation>
    <scope>NUCLEOTIDE SEQUENCE</scope>
</reference>
<dbReference type="Gene3D" id="3.90.170.10">
    <property type="entry name" value="Adenylosuccinate Synthetase, subunit A, domain 3"/>
    <property type="match status" value="1"/>
</dbReference>
<dbReference type="NCBIfam" id="NF002223">
    <property type="entry name" value="PRK01117.1"/>
    <property type="match status" value="1"/>
</dbReference>
<keyword evidence="5" id="KW-0547">Nucleotide-binding</keyword>
<proteinExistence type="inferred from homology"/>
<comment type="subunit">
    <text evidence="2">Homodimer.</text>
</comment>
<dbReference type="GO" id="GO:0005525">
    <property type="term" value="F:GTP binding"/>
    <property type="evidence" value="ECO:0007669"/>
    <property type="project" value="UniProtKB-KW"/>
</dbReference>
<dbReference type="SUPFAM" id="SSF52540">
    <property type="entry name" value="P-loop containing nucleoside triphosphate hydrolases"/>
    <property type="match status" value="1"/>
</dbReference>
<dbReference type="GO" id="GO:0044208">
    <property type="term" value="P:'de novo' AMP biosynthetic process"/>
    <property type="evidence" value="ECO:0007669"/>
    <property type="project" value="TreeGrafter"/>
</dbReference>
<evidence type="ECO:0000256" key="5">
    <source>
        <dbReference type="ARBA" id="ARBA00022741"/>
    </source>
</evidence>
<dbReference type="Pfam" id="PF00709">
    <property type="entry name" value="Adenylsucc_synt"/>
    <property type="match status" value="1"/>
</dbReference>
<evidence type="ECO:0000256" key="2">
    <source>
        <dbReference type="ARBA" id="ARBA00011738"/>
    </source>
</evidence>
<dbReference type="GO" id="GO:0046040">
    <property type="term" value="P:IMP metabolic process"/>
    <property type="evidence" value="ECO:0007669"/>
    <property type="project" value="TreeGrafter"/>
</dbReference>
<dbReference type="PROSITE" id="PS01266">
    <property type="entry name" value="ADENYLOSUCCIN_SYN_1"/>
    <property type="match status" value="1"/>
</dbReference>
<dbReference type="InterPro" id="IPR042109">
    <property type="entry name" value="Adenylosuccinate_synth_dom1"/>
</dbReference>
<evidence type="ECO:0000256" key="8">
    <source>
        <dbReference type="ARBA" id="ARBA00023134"/>
    </source>
</evidence>
<dbReference type="InterPro" id="IPR027417">
    <property type="entry name" value="P-loop_NTPase"/>
</dbReference>
<sequence length="451" mass="49478">MPFFFLLYSVGLLRPNLFGSGFILPGYGLIGAQWGDEGKGKVVDYLAERAQWVVRYAGGNNAGHTVINEQGSFSLHLVPSGVFRNHVSCVIGNGVVVDPDVFLSELESLTTRGIDTTKIYLSDRAHLIMPYHILLDELEEKERGDNPIGTTKKGVGPAYVDKTNRSGIRVGDLYDPSNLWSRLATVVEHKNALLTKVYQASPVNLDDIFQRCMLWAQKLDAFVQSTELLLHDALERNETLILEGAQGTLLDLDHGTYPYVTSSSSSIGGALPGLGFPPGQISGVIGVFKAYCTRVGSGPFPTEMTDSTADQLRERAWEYGTTTGRARRIGWFDAVAARYSQNINGFTSLVLTRLDVLDGFDPIKICVGYDVNGTITNRFPSSSGILDKCTPVYEEMSGWSTPTEGITRANQLPKEAAAYISRLEELIGSQFHMISTGPHRDETIQIKSLIE</sequence>
<dbReference type="HAMAP" id="MF_00011">
    <property type="entry name" value="Adenylosucc_synth"/>
    <property type="match status" value="1"/>
</dbReference>
<dbReference type="GO" id="GO:0005737">
    <property type="term" value="C:cytoplasm"/>
    <property type="evidence" value="ECO:0007669"/>
    <property type="project" value="TreeGrafter"/>
</dbReference>
<keyword evidence="8" id="KW-0342">GTP-binding</keyword>
<dbReference type="SMART" id="SM00788">
    <property type="entry name" value="Adenylsucc_synt"/>
    <property type="match status" value="1"/>
</dbReference>
<evidence type="ECO:0000256" key="1">
    <source>
        <dbReference type="ARBA" id="ARBA00001946"/>
    </source>
</evidence>
<dbReference type="InterPro" id="IPR042111">
    <property type="entry name" value="Adenylosuccinate_synth_dom3"/>
</dbReference>
<keyword evidence="6" id="KW-0658">Purine biosynthesis</keyword>
<accession>A0A381UD32</accession>
<organism evidence="9">
    <name type="scientific">marine metagenome</name>
    <dbReference type="NCBI Taxonomy" id="408172"/>
    <lineage>
        <taxon>unclassified sequences</taxon>
        <taxon>metagenomes</taxon>
        <taxon>ecological metagenomes</taxon>
    </lineage>
</organism>
<keyword evidence="4" id="KW-0479">Metal-binding</keyword>
<protein>
    <recommendedName>
        <fullName evidence="10">Adenylosuccinate synthetase</fullName>
    </recommendedName>
</protein>
<comment type="cofactor">
    <cofactor evidence="1">
        <name>Mg(2+)</name>
        <dbReference type="ChEBI" id="CHEBI:18420"/>
    </cofactor>
</comment>
<keyword evidence="7" id="KW-0460">Magnesium</keyword>
<dbReference type="GO" id="GO:0046872">
    <property type="term" value="F:metal ion binding"/>
    <property type="evidence" value="ECO:0007669"/>
    <property type="project" value="UniProtKB-KW"/>
</dbReference>
<name>A0A381UD32_9ZZZZ</name>
<evidence type="ECO:0000256" key="4">
    <source>
        <dbReference type="ARBA" id="ARBA00022723"/>
    </source>
</evidence>
<dbReference type="InterPro" id="IPR018220">
    <property type="entry name" value="Adenylosuccin_syn_GTP-bd"/>
</dbReference>
<evidence type="ECO:0000313" key="9">
    <source>
        <dbReference type="EMBL" id="SVA26135.1"/>
    </source>
</evidence>
<dbReference type="Gene3D" id="1.10.300.10">
    <property type="entry name" value="Adenylosuccinate Synthetase, subunit A, domain 2"/>
    <property type="match status" value="1"/>
</dbReference>
<dbReference type="CDD" id="cd03108">
    <property type="entry name" value="AdSS"/>
    <property type="match status" value="1"/>
</dbReference>